<dbReference type="EMBL" id="MSJS02000099">
    <property type="protein sequence ID" value="OOO77050.1"/>
    <property type="molecule type" value="Genomic_DNA"/>
</dbReference>
<protein>
    <submittedName>
        <fullName evidence="1">Uncharacterized protein</fullName>
    </submittedName>
</protein>
<proteinExistence type="predicted"/>
<organism evidence="1">
    <name type="scientific">Shigella boydii</name>
    <dbReference type="NCBI Taxonomy" id="621"/>
    <lineage>
        <taxon>Bacteria</taxon>
        <taxon>Pseudomonadati</taxon>
        <taxon>Pseudomonadota</taxon>
        <taxon>Gammaproteobacteria</taxon>
        <taxon>Enterobacterales</taxon>
        <taxon>Enterobacteriaceae</taxon>
        <taxon>Shigella</taxon>
    </lineage>
</organism>
<dbReference type="Proteomes" id="UP000868349">
    <property type="component" value="Unassembled WGS sequence"/>
</dbReference>
<dbReference type="AlphaFoldDB" id="A0A1S9J2F3"/>
<name>A0A1S9J2F3_SHIBO</name>
<sequence>MSWQYSCCNKKEKSLPTTITKYTLCLGKNGMKCHQNGMKCLSSGMNDATIIHQIYYLVSYHSLSPELLLFNGFNCDCYVKIWH</sequence>
<comment type="caution">
    <text evidence="1">The sequence shown here is derived from an EMBL/GenBank/DDBJ whole genome shotgun (WGS) entry which is preliminary data.</text>
</comment>
<accession>A0A1S9J2F3</accession>
<gene>
    <name evidence="1" type="ORF">AJR17_021080</name>
</gene>
<reference evidence="1" key="1">
    <citation type="submission" date="2017-02" db="EMBL/GenBank/DDBJ databases">
        <title>Shigella draft genomes.</title>
        <authorList>
            <person name="Weis A.M."/>
            <person name="Weimer B.C."/>
            <person name="Gilpin B."/>
        </authorList>
    </citation>
    <scope>NUCLEOTIDE SEQUENCE [LARGE SCALE GENOMIC DNA]</scope>
    <source>
        <strain evidence="1">BCW_4868</strain>
    </source>
</reference>
<evidence type="ECO:0000313" key="1">
    <source>
        <dbReference type="EMBL" id="OOO77050.1"/>
    </source>
</evidence>